<keyword evidence="4" id="KW-0297">G-protein coupled receptor</keyword>
<dbReference type="PANTHER" id="PTHR45695:SF21">
    <property type="entry name" value="G-PROTEIN COUPLED RECEPTOR 151-RELATED"/>
    <property type="match status" value="1"/>
</dbReference>
<evidence type="ECO:0000259" key="9">
    <source>
        <dbReference type="PROSITE" id="PS50262"/>
    </source>
</evidence>
<evidence type="ECO:0000256" key="4">
    <source>
        <dbReference type="ARBA" id="ARBA00023040"/>
    </source>
</evidence>
<evidence type="ECO:0000256" key="5">
    <source>
        <dbReference type="ARBA" id="ARBA00023136"/>
    </source>
</evidence>
<comment type="caution">
    <text evidence="10">The sequence shown here is derived from an EMBL/GenBank/DDBJ whole genome shotgun (WGS) entry which is preliminary data.</text>
</comment>
<reference evidence="10 11" key="1">
    <citation type="submission" date="2024-09" db="EMBL/GenBank/DDBJ databases">
        <title>A chromosome-level genome assembly of Gray's grenadier anchovy, Coilia grayii.</title>
        <authorList>
            <person name="Fu Z."/>
        </authorList>
    </citation>
    <scope>NUCLEOTIDE SEQUENCE [LARGE SCALE GENOMIC DNA]</scope>
    <source>
        <strain evidence="10">G4</strain>
        <tissue evidence="10">Muscle</tissue>
    </source>
</reference>
<feature type="domain" description="G-protein coupled receptors family 1 profile" evidence="9">
    <location>
        <begin position="43"/>
        <end position="296"/>
    </location>
</feature>
<comment type="subcellular location">
    <subcellularLocation>
        <location evidence="1">Membrane</location>
        <topology evidence="1">Multi-pass membrane protein</topology>
    </subcellularLocation>
</comment>
<feature type="transmembrane region" description="Helical" evidence="8">
    <location>
        <begin position="65"/>
        <end position="87"/>
    </location>
</feature>
<feature type="transmembrane region" description="Helical" evidence="8">
    <location>
        <begin position="275"/>
        <end position="299"/>
    </location>
</feature>
<dbReference type="GO" id="GO:0016020">
    <property type="term" value="C:membrane"/>
    <property type="evidence" value="ECO:0007669"/>
    <property type="project" value="UniProtKB-SubCell"/>
</dbReference>
<feature type="transmembrane region" description="Helical" evidence="8">
    <location>
        <begin position="240"/>
        <end position="263"/>
    </location>
</feature>
<keyword evidence="7" id="KW-0807">Transducer</keyword>
<evidence type="ECO:0000313" key="11">
    <source>
        <dbReference type="Proteomes" id="UP001591681"/>
    </source>
</evidence>
<accession>A0ABD1KHU9</accession>
<feature type="transmembrane region" description="Helical" evidence="8">
    <location>
        <begin position="27"/>
        <end position="53"/>
    </location>
</feature>
<name>A0ABD1KHU9_9TELE</name>
<feature type="transmembrane region" description="Helical" evidence="8">
    <location>
        <begin position="198"/>
        <end position="219"/>
    </location>
</feature>
<dbReference type="InterPro" id="IPR017452">
    <property type="entry name" value="GPCR_Rhodpsn_7TM"/>
</dbReference>
<dbReference type="InterPro" id="IPR000276">
    <property type="entry name" value="GPCR_Rhodpsn"/>
</dbReference>
<dbReference type="PRINTS" id="PR00237">
    <property type="entry name" value="GPCRRHODOPSN"/>
</dbReference>
<dbReference type="PANTHER" id="PTHR45695">
    <property type="entry name" value="LEUCOKININ RECEPTOR-RELATED"/>
    <property type="match status" value="1"/>
</dbReference>
<evidence type="ECO:0000313" key="10">
    <source>
        <dbReference type="EMBL" id="KAL2098767.1"/>
    </source>
</evidence>
<dbReference type="AlphaFoldDB" id="A0ABD1KHU9"/>
<evidence type="ECO:0000256" key="8">
    <source>
        <dbReference type="SAM" id="Phobius"/>
    </source>
</evidence>
<dbReference type="PROSITE" id="PS50262">
    <property type="entry name" value="G_PROTEIN_RECEP_F1_2"/>
    <property type="match status" value="1"/>
</dbReference>
<sequence length="402" mass="44782">MAFEWTGNSSVYFAGGIQLLQRKDTTIILPTVLSVISGIGVPGNLVLLIVILYGFRTGSISEARALLASLCVTDLLILTVSVPVRAITYHTRTWMLGDIACRTSEWFQHGCLAAKNFNLASISIARDHPPSCQTQGAKYQARRAVCTTVFCWIVALVFPIPELMFSNMQSRENLCLCVCEIPRKYLGFISLFSKIFPISAYTIPILIAFVSYTRTIFYAKSSTATLTSSPAQHQVRRRALLLLSLTMAHALLELPHWAIWAWVRHNPRANFQPPPTLFIIAQVCVYLSSAWSPAILLTAHGTLKDDLSLACTVFSCHDSNSESESNEPQEPVRNERGTRMILINLPVDSRSLPVELQGVCTDECGRLLPDLQQFWTGRQSTLVLQDHDPLPWERLSETTATL</sequence>
<keyword evidence="11" id="KW-1185">Reference proteome</keyword>
<dbReference type="EMBL" id="JBHFQA010000005">
    <property type="protein sequence ID" value="KAL2098767.1"/>
    <property type="molecule type" value="Genomic_DNA"/>
</dbReference>
<evidence type="ECO:0000256" key="1">
    <source>
        <dbReference type="ARBA" id="ARBA00004141"/>
    </source>
</evidence>
<evidence type="ECO:0000256" key="6">
    <source>
        <dbReference type="ARBA" id="ARBA00023170"/>
    </source>
</evidence>
<dbReference type="Pfam" id="PF00001">
    <property type="entry name" value="7tm_1"/>
    <property type="match status" value="1"/>
</dbReference>
<feature type="transmembrane region" description="Helical" evidence="8">
    <location>
        <begin position="144"/>
        <end position="161"/>
    </location>
</feature>
<evidence type="ECO:0000256" key="7">
    <source>
        <dbReference type="ARBA" id="ARBA00023224"/>
    </source>
</evidence>
<dbReference type="SUPFAM" id="SSF81321">
    <property type="entry name" value="Family A G protein-coupled receptor-like"/>
    <property type="match status" value="1"/>
</dbReference>
<evidence type="ECO:0000256" key="2">
    <source>
        <dbReference type="ARBA" id="ARBA00022692"/>
    </source>
</evidence>
<keyword evidence="2 8" id="KW-0812">Transmembrane</keyword>
<keyword evidence="3 8" id="KW-1133">Transmembrane helix</keyword>
<gene>
    <name evidence="10" type="ORF">ACEWY4_005247</name>
</gene>
<proteinExistence type="predicted"/>
<keyword evidence="6" id="KW-0675">Receptor</keyword>
<keyword evidence="5 8" id="KW-0472">Membrane</keyword>
<protein>
    <recommendedName>
        <fullName evidence="9">G-protein coupled receptors family 1 profile domain-containing protein</fullName>
    </recommendedName>
</protein>
<organism evidence="10 11">
    <name type="scientific">Coilia grayii</name>
    <name type="common">Gray's grenadier anchovy</name>
    <dbReference type="NCBI Taxonomy" id="363190"/>
    <lineage>
        <taxon>Eukaryota</taxon>
        <taxon>Metazoa</taxon>
        <taxon>Chordata</taxon>
        <taxon>Craniata</taxon>
        <taxon>Vertebrata</taxon>
        <taxon>Euteleostomi</taxon>
        <taxon>Actinopterygii</taxon>
        <taxon>Neopterygii</taxon>
        <taxon>Teleostei</taxon>
        <taxon>Clupei</taxon>
        <taxon>Clupeiformes</taxon>
        <taxon>Clupeoidei</taxon>
        <taxon>Engraulidae</taxon>
        <taxon>Coilinae</taxon>
        <taxon>Coilia</taxon>
    </lineage>
</organism>
<dbReference type="GO" id="GO:0004930">
    <property type="term" value="F:G protein-coupled receptor activity"/>
    <property type="evidence" value="ECO:0007669"/>
    <property type="project" value="UniProtKB-KW"/>
</dbReference>
<dbReference type="Proteomes" id="UP001591681">
    <property type="component" value="Unassembled WGS sequence"/>
</dbReference>
<evidence type="ECO:0000256" key="3">
    <source>
        <dbReference type="ARBA" id="ARBA00022989"/>
    </source>
</evidence>
<dbReference type="Gene3D" id="1.20.1070.10">
    <property type="entry name" value="Rhodopsin 7-helix transmembrane proteins"/>
    <property type="match status" value="1"/>
</dbReference>